<dbReference type="HOGENOM" id="CLU_1838094_0_0_1"/>
<reference evidence="2" key="3">
    <citation type="submission" date="2015-04" db="UniProtKB">
        <authorList>
            <consortium name="EnsemblPlants"/>
        </authorList>
    </citation>
    <scope>IDENTIFICATION</scope>
    <source>
        <strain evidence="2">cv. Jemalong A17</strain>
    </source>
</reference>
<keyword evidence="3" id="KW-1185">Reference proteome</keyword>
<reference evidence="1 3" key="1">
    <citation type="journal article" date="2011" name="Nature">
        <title>The Medicago genome provides insight into the evolution of rhizobial symbioses.</title>
        <authorList>
            <person name="Young N.D."/>
            <person name="Debelle F."/>
            <person name="Oldroyd G.E."/>
            <person name="Geurts R."/>
            <person name="Cannon S.B."/>
            <person name="Udvardi M.K."/>
            <person name="Benedito V.A."/>
            <person name="Mayer K.F."/>
            <person name="Gouzy J."/>
            <person name="Schoof H."/>
            <person name="Van de Peer Y."/>
            <person name="Proost S."/>
            <person name="Cook D.R."/>
            <person name="Meyers B.C."/>
            <person name="Spannagl M."/>
            <person name="Cheung F."/>
            <person name="De Mita S."/>
            <person name="Krishnakumar V."/>
            <person name="Gundlach H."/>
            <person name="Zhou S."/>
            <person name="Mudge J."/>
            <person name="Bharti A.K."/>
            <person name="Murray J.D."/>
            <person name="Naoumkina M.A."/>
            <person name="Rosen B."/>
            <person name="Silverstein K.A."/>
            <person name="Tang H."/>
            <person name="Rombauts S."/>
            <person name="Zhao P.X."/>
            <person name="Zhou P."/>
            <person name="Barbe V."/>
            <person name="Bardou P."/>
            <person name="Bechner M."/>
            <person name="Bellec A."/>
            <person name="Berger A."/>
            <person name="Berges H."/>
            <person name="Bidwell S."/>
            <person name="Bisseling T."/>
            <person name="Choisne N."/>
            <person name="Couloux A."/>
            <person name="Denny R."/>
            <person name="Deshpande S."/>
            <person name="Dai X."/>
            <person name="Doyle J.J."/>
            <person name="Dudez A.M."/>
            <person name="Farmer A.D."/>
            <person name="Fouteau S."/>
            <person name="Franken C."/>
            <person name="Gibelin C."/>
            <person name="Gish J."/>
            <person name="Goldstein S."/>
            <person name="Gonzalez A.J."/>
            <person name="Green P.J."/>
            <person name="Hallab A."/>
            <person name="Hartog M."/>
            <person name="Hua A."/>
            <person name="Humphray S.J."/>
            <person name="Jeong D.H."/>
            <person name="Jing Y."/>
            <person name="Jocker A."/>
            <person name="Kenton S.M."/>
            <person name="Kim D.J."/>
            <person name="Klee K."/>
            <person name="Lai H."/>
            <person name="Lang C."/>
            <person name="Lin S."/>
            <person name="Macmil S.L."/>
            <person name="Magdelenat G."/>
            <person name="Matthews L."/>
            <person name="McCorrison J."/>
            <person name="Monaghan E.L."/>
            <person name="Mun J.H."/>
            <person name="Najar F.Z."/>
            <person name="Nicholson C."/>
            <person name="Noirot C."/>
            <person name="O'Bleness M."/>
            <person name="Paule C.R."/>
            <person name="Poulain J."/>
            <person name="Prion F."/>
            <person name="Qin B."/>
            <person name="Qu C."/>
            <person name="Retzel E.F."/>
            <person name="Riddle C."/>
            <person name="Sallet E."/>
            <person name="Samain S."/>
            <person name="Samson N."/>
            <person name="Sanders I."/>
            <person name="Saurat O."/>
            <person name="Scarpelli C."/>
            <person name="Schiex T."/>
            <person name="Segurens B."/>
            <person name="Severin A.J."/>
            <person name="Sherrier D.J."/>
            <person name="Shi R."/>
            <person name="Sims S."/>
            <person name="Singer S.R."/>
            <person name="Sinharoy S."/>
            <person name="Sterck L."/>
            <person name="Viollet A."/>
            <person name="Wang B.B."/>
            <person name="Wang K."/>
            <person name="Wang M."/>
            <person name="Wang X."/>
            <person name="Warfsmann J."/>
            <person name="Weissenbach J."/>
            <person name="White D.D."/>
            <person name="White J.D."/>
            <person name="Wiley G.B."/>
            <person name="Wincker P."/>
            <person name="Xing Y."/>
            <person name="Yang L."/>
            <person name="Yao Z."/>
            <person name="Ying F."/>
            <person name="Zhai J."/>
            <person name="Zhou L."/>
            <person name="Zuber A."/>
            <person name="Denarie J."/>
            <person name="Dixon R.A."/>
            <person name="May G.D."/>
            <person name="Schwartz D.C."/>
            <person name="Rogers J."/>
            <person name="Quetier F."/>
            <person name="Town C.D."/>
            <person name="Roe B.A."/>
        </authorList>
    </citation>
    <scope>NUCLEOTIDE SEQUENCE [LARGE SCALE GENOMIC DNA]</scope>
    <source>
        <strain evidence="1">A17</strain>
        <strain evidence="2 3">cv. Jemalong A17</strain>
    </source>
</reference>
<sequence length="140" mass="15907">MERKWNSQVHCISLLMIQNGSRLGFITTLMTSVIETLINIQGKTQHGLNARLDMVEMIRSFCECLQDIKVPQGYSSNVKSAIVILQGKNIHEPNESQDTLDFKTSSFSQGIHTFVEQTVMDDVYAAHDDHHEGIWENIQT</sequence>
<reference evidence="1 3" key="2">
    <citation type="journal article" date="2014" name="BMC Genomics">
        <title>An improved genome release (version Mt4.0) for the model legume Medicago truncatula.</title>
        <authorList>
            <person name="Tang H."/>
            <person name="Krishnakumar V."/>
            <person name="Bidwell S."/>
            <person name="Rosen B."/>
            <person name="Chan A."/>
            <person name="Zhou S."/>
            <person name="Gentzbittel L."/>
            <person name="Childs K.L."/>
            <person name="Yandell M."/>
            <person name="Gundlach H."/>
            <person name="Mayer K.F."/>
            <person name="Schwartz D.C."/>
            <person name="Town C.D."/>
        </authorList>
    </citation>
    <scope>GENOME REANNOTATION</scope>
    <source>
        <strain evidence="1">A17</strain>
        <strain evidence="2 3">cv. Jemalong A17</strain>
    </source>
</reference>
<dbReference type="Proteomes" id="UP000002051">
    <property type="component" value="Chromosome 3"/>
</dbReference>
<name>A0A072V0T9_MEDTR</name>
<evidence type="ECO:0000313" key="1">
    <source>
        <dbReference type="EMBL" id="KEH35311.1"/>
    </source>
</evidence>
<proteinExistence type="predicted"/>
<dbReference type="EMBL" id="CM001219">
    <property type="protein sequence ID" value="KEH35311.1"/>
    <property type="molecule type" value="Genomic_DNA"/>
</dbReference>
<protein>
    <submittedName>
        <fullName evidence="1 2">Uncharacterized protein</fullName>
    </submittedName>
</protein>
<accession>A0A072V0T9</accession>
<organism evidence="1 3">
    <name type="scientific">Medicago truncatula</name>
    <name type="common">Barrel medic</name>
    <name type="synonym">Medicago tribuloides</name>
    <dbReference type="NCBI Taxonomy" id="3880"/>
    <lineage>
        <taxon>Eukaryota</taxon>
        <taxon>Viridiplantae</taxon>
        <taxon>Streptophyta</taxon>
        <taxon>Embryophyta</taxon>
        <taxon>Tracheophyta</taxon>
        <taxon>Spermatophyta</taxon>
        <taxon>Magnoliopsida</taxon>
        <taxon>eudicotyledons</taxon>
        <taxon>Gunneridae</taxon>
        <taxon>Pentapetalae</taxon>
        <taxon>rosids</taxon>
        <taxon>fabids</taxon>
        <taxon>Fabales</taxon>
        <taxon>Fabaceae</taxon>
        <taxon>Papilionoideae</taxon>
        <taxon>50 kb inversion clade</taxon>
        <taxon>NPAAA clade</taxon>
        <taxon>Hologalegina</taxon>
        <taxon>IRL clade</taxon>
        <taxon>Trifolieae</taxon>
        <taxon>Medicago</taxon>
    </lineage>
</organism>
<evidence type="ECO:0000313" key="3">
    <source>
        <dbReference type="Proteomes" id="UP000002051"/>
    </source>
</evidence>
<dbReference type="AlphaFoldDB" id="A0A072V0T9"/>
<evidence type="ECO:0000313" key="2">
    <source>
        <dbReference type="EnsemblPlants" id="KEH35311"/>
    </source>
</evidence>
<gene>
    <name evidence="1" type="ordered locus">MTR_3g088200</name>
</gene>
<dbReference type="EnsemblPlants" id="KEH35311">
    <property type="protein sequence ID" value="KEH35311"/>
    <property type="gene ID" value="MTR_3g088200"/>
</dbReference>